<dbReference type="AlphaFoldDB" id="A0A1I6DRY5"/>
<evidence type="ECO:0000313" key="1">
    <source>
        <dbReference type="EMBL" id="SFR08137.1"/>
    </source>
</evidence>
<dbReference type="STRING" id="871652.SAMN04515673_1059"/>
<name>A0A1I6DRY5_9RHOB</name>
<accession>A0A1I6DRY5</accession>
<reference evidence="1 2" key="1">
    <citation type="submission" date="2016-10" db="EMBL/GenBank/DDBJ databases">
        <authorList>
            <person name="de Groot N.N."/>
        </authorList>
    </citation>
    <scope>NUCLEOTIDE SEQUENCE [LARGE SCALE GENOMIC DNA]</scope>
    <source>
        <strain evidence="2">KMM 9023,NRIC 0796,JCM 17311,KCTC 23692</strain>
    </source>
</reference>
<gene>
    <name evidence="1" type="ORF">SAMN04515673_1059</name>
</gene>
<dbReference type="Proteomes" id="UP000199302">
    <property type="component" value="Unassembled WGS sequence"/>
</dbReference>
<sequence>MKTYPTSTLEVLSVPNEQVSDLVRSMTADRSFSSLVHSINEDLMGRDRQKRELARNALSHLGFVE</sequence>
<organism evidence="1 2">
    <name type="scientific">Poseidonocella sedimentorum</name>
    <dbReference type="NCBI Taxonomy" id="871652"/>
    <lineage>
        <taxon>Bacteria</taxon>
        <taxon>Pseudomonadati</taxon>
        <taxon>Pseudomonadota</taxon>
        <taxon>Alphaproteobacteria</taxon>
        <taxon>Rhodobacterales</taxon>
        <taxon>Roseobacteraceae</taxon>
        <taxon>Poseidonocella</taxon>
    </lineage>
</organism>
<keyword evidence="2" id="KW-1185">Reference proteome</keyword>
<protein>
    <submittedName>
        <fullName evidence="1">Uncharacterized protein</fullName>
    </submittedName>
</protein>
<proteinExistence type="predicted"/>
<evidence type="ECO:0000313" key="2">
    <source>
        <dbReference type="Proteomes" id="UP000199302"/>
    </source>
</evidence>
<dbReference type="EMBL" id="FOYI01000005">
    <property type="protein sequence ID" value="SFR08137.1"/>
    <property type="molecule type" value="Genomic_DNA"/>
</dbReference>